<name>A0A1I2VXG2_9ACTN</name>
<proteinExistence type="predicted"/>
<protein>
    <submittedName>
        <fullName evidence="1">Clp amino terminal domain-containing protein, pathogenicity island component</fullName>
    </submittedName>
</protein>
<sequence>MGAAHAAERVAWTPYSRKAIAIAGARSEHNGSEHNGSEHIGCEDLLIGLAQVGRGVAAGVLTEAGFDPAALDAPLADTDSSQHD</sequence>
<gene>
    <name evidence="1" type="ORF">SAMN02787118_1346</name>
</gene>
<organism evidence="1 2">
    <name type="scientific">Streptomyces mirabilis</name>
    <dbReference type="NCBI Taxonomy" id="68239"/>
    <lineage>
        <taxon>Bacteria</taxon>
        <taxon>Bacillati</taxon>
        <taxon>Actinomycetota</taxon>
        <taxon>Actinomycetes</taxon>
        <taxon>Kitasatosporales</taxon>
        <taxon>Streptomycetaceae</taxon>
        <taxon>Streptomyces</taxon>
    </lineage>
</organism>
<dbReference type="Proteomes" id="UP000181942">
    <property type="component" value="Unassembled WGS sequence"/>
</dbReference>
<dbReference type="AlphaFoldDB" id="A0A1I2VXG2"/>
<dbReference type="EMBL" id="FONR01000034">
    <property type="protein sequence ID" value="SFG93793.1"/>
    <property type="molecule type" value="Genomic_DNA"/>
</dbReference>
<dbReference type="Gene3D" id="1.10.1780.10">
    <property type="entry name" value="Clp, N-terminal domain"/>
    <property type="match status" value="1"/>
</dbReference>
<reference evidence="1 2" key="1">
    <citation type="submission" date="2016-10" db="EMBL/GenBank/DDBJ databases">
        <authorList>
            <person name="de Groot N.N."/>
        </authorList>
    </citation>
    <scope>NUCLEOTIDE SEQUENCE [LARGE SCALE GENOMIC DNA]</scope>
    <source>
        <strain evidence="1 2">OK461</strain>
    </source>
</reference>
<accession>A0A1I2VXG2</accession>
<evidence type="ECO:0000313" key="1">
    <source>
        <dbReference type="EMBL" id="SFG93793.1"/>
    </source>
</evidence>
<evidence type="ECO:0000313" key="2">
    <source>
        <dbReference type="Proteomes" id="UP000181942"/>
    </source>
</evidence>
<dbReference type="InterPro" id="IPR036628">
    <property type="entry name" value="Clp_N_dom_sf"/>
</dbReference>
<dbReference type="RefSeq" id="WP_256259409.1">
    <property type="nucleotide sequence ID" value="NZ_FONR01000034.1"/>
</dbReference>